<dbReference type="Proteomes" id="UP000237350">
    <property type="component" value="Unassembled WGS sequence"/>
</dbReference>
<feature type="transmembrane region" description="Helical" evidence="1">
    <location>
        <begin position="43"/>
        <end position="65"/>
    </location>
</feature>
<reference evidence="4" key="1">
    <citation type="submission" date="2015-12" db="EMBL/GenBank/DDBJ databases">
        <authorList>
            <person name="Lodha T.D."/>
            <person name="Chintalapati S."/>
            <person name="Chintalapati V.R."/>
            <person name="Sravanthi T."/>
        </authorList>
    </citation>
    <scope>NUCLEOTIDE SEQUENCE [LARGE SCALE GENOMIC DNA]</scope>
    <source>
        <strain evidence="4">JC133</strain>
    </source>
</reference>
<protein>
    <recommendedName>
        <fullName evidence="2">PAS domain-containing protein</fullName>
    </recommendedName>
</protein>
<dbReference type="EMBL" id="LPWH01000005">
    <property type="protein sequence ID" value="POR05201.1"/>
    <property type="molecule type" value="Genomic_DNA"/>
</dbReference>
<dbReference type="AlphaFoldDB" id="A0A2S4K0B3"/>
<accession>A0A2S4K0B3</accession>
<keyword evidence="1" id="KW-1133">Transmembrane helix</keyword>
<keyword evidence="1" id="KW-0812">Transmembrane</keyword>
<dbReference type="InterPro" id="IPR000014">
    <property type="entry name" value="PAS"/>
</dbReference>
<sequence>MVGALIVVSLVATILLGGGGWWFLAGAGDTDPAVVKIVAERLLLAGFLAAVLVILTAAIVLKGAVDLEAALARLAELNQRSPATVKQSLHRLGDVGSLIMALLRDTERISAQKSTRISAMNALLGVLVVRSPRRFLVVYPDGRVYRASPPALESLGKSLSEVIDQPVETVIPEESFARVQTALERSPDIYAFTGKFSEITVLPVPNNQGQTAYYFYDLEGRRESALQELLQSLR</sequence>
<evidence type="ECO:0000313" key="3">
    <source>
        <dbReference type="EMBL" id="POR05201.1"/>
    </source>
</evidence>
<gene>
    <name evidence="3" type="ORF">AU468_02315</name>
</gene>
<keyword evidence="1" id="KW-0472">Membrane</keyword>
<name>A0A2S4K0B3_9SPIO</name>
<dbReference type="CDD" id="cd00130">
    <property type="entry name" value="PAS"/>
    <property type="match status" value="1"/>
</dbReference>
<dbReference type="SMART" id="SM00091">
    <property type="entry name" value="PAS"/>
    <property type="match status" value="1"/>
</dbReference>
<evidence type="ECO:0000313" key="4">
    <source>
        <dbReference type="Proteomes" id="UP000237350"/>
    </source>
</evidence>
<organism evidence="3 4">
    <name type="scientific">Alkalispirochaeta sphaeroplastigenens</name>
    <dbReference type="NCBI Taxonomy" id="1187066"/>
    <lineage>
        <taxon>Bacteria</taxon>
        <taxon>Pseudomonadati</taxon>
        <taxon>Spirochaetota</taxon>
        <taxon>Spirochaetia</taxon>
        <taxon>Spirochaetales</taxon>
        <taxon>Spirochaetaceae</taxon>
        <taxon>Alkalispirochaeta</taxon>
    </lineage>
</organism>
<feature type="domain" description="PAS" evidence="2">
    <location>
        <begin position="122"/>
        <end position="188"/>
    </location>
</feature>
<proteinExistence type="predicted"/>
<dbReference type="SUPFAM" id="SSF55785">
    <property type="entry name" value="PYP-like sensor domain (PAS domain)"/>
    <property type="match status" value="1"/>
</dbReference>
<evidence type="ECO:0000256" key="1">
    <source>
        <dbReference type="SAM" id="Phobius"/>
    </source>
</evidence>
<evidence type="ECO:0000259" key="2">
    <source>
        <dbReference type="SMART" id="SM00091"/>
    </source>
</evidence>
<keyword evidence="4" id="KW-1185">Reference proteome</keyword>
<dbReference type="InterPro" id="IPR035965">
    <property type="entry name" value="PAS-like_dom_sf"/>
</dbReference>
<comment type="caution">
    <text evidence="3">The sequence shown here is derived from an EMBL/GenBank/DDBJ whole genome shotgun (WGS) entry which is preliminary data.</text>
</comment>